<dbReference type="EMBL" id="KX557272">
    <property type="protein sequence ID" value="AOE43792.1"/>
    <property type="molecule type" value="Genomic_DNA"/>
</dbReference>
<protein>
    <submittedName>
        <fullName evidence="1">Uncharacterized protein</fullName>
    </submittedName>
</protein>
<proteinExistence type="predicted"/>
<dbReference type="RefSeq" id="YP_009287571.1">
    <property type="nucleotide sequence ID" value="NC_031074.1"/>
</dbReference>
<organism evidence="1 2">
    <name type="scientific">Gordonia phage Bantam</name>
    <dbReference type="NCBI Taxonomy" id="1887641"/>
    <lineage>
        <taxon>Viruses</taxon>
        <taxon>Duplodnaviria</taxon>
        <taxon>Heunggongvirae</taxon>
        <taxon>Uroviricota</taxon>
        <taxon>Caudoviricetes</taxon>
        <taxon>Bantamvirus</taxon>
        <taxon>Bantamvirus bantam</taxon>
    </lineage>
</organism>
<evidence type="ECO:0000313" key="1">
    <source>
        <dbReference type="EMBL" id="AOE43792.1"/>
    </source>
</evidence>
<sequence length="155" mass="17537">MRMVRVTIDDKDRAKAVITAQEIKLKAGRGIFTAPMANHVAGEIARVAPRSSYRLEGYFSSCRSGGFQLGLATEEDAGSWRGLTITFDVDGNVTELRRVYPDAWDYGIDVEHGDEGAWPPFVDLMHADDVPDRLWADEWDFFVADWRDDMMKGLY</sequence>
<dbReference type="Proteomes" id="UP000202170">
    <property type="component" value="Segment"/>
</dbReference>
<name>A0A1B3AYH4_9CAUD</name>
<accession>A0A1B3AYH4</accession>
<evidence type="ECO:0000313" key="2">
    <source>
        <dbReference type="Proteomes" id="UP000202170"/>
    </source>
</evidence>
<keyword evidence="2" id="KW-1185">Reference proteome</keyword>
<reference evidence="2" key="1">
    <citation type="submission" date="2016-07" db="EMBL/GenBank/DDBJ databases">
        <authorList>
            <person name="Florea S."/>
            <person name="Webb J.S."/>
            <person name="Jaromczyk J."/>
            <person name="Schardl C.L."/>
        </authorList>
    </citation>
    <scope>NUCLEOTIDE SEQUENCE [LARGE SCALE GENOMIC DNA]</scope>
</reference>
<gene>
    <name evidence="1" type="primary">103</name>
    <name evidence="1" type="ORF">SEA_BANTAM_103</name>
</gene>
<dbReference type="GeneID" id="29080367"/>
<dbReference type="KEGG" id="vg:29080367"/>